<dbReference type="EMBL" id="LFVU01000024">
    <property type="protein sequence ID" value="KMT22142.1"/>
    <property type="molecule type" value="Genomic_DNA"/>
</dbReference>
<reference evidence="2 3" key="1">
    <citation type="submission" date="2015-06" db="EMBL/GenBank/DDBJ databases">
        <title>Draft genome sequence of the purine-degrading Clostridium cylindrosporum HC-1 (DSM 605).</title>
        <authorList>
            <person name="Poehlein A."/>
            <person name="Schiel-Bengelsdorf B."/>
            <person name="Bengelsdorf F."/>
            <person name="Daniel R."/>
            <person name="Duerre P."/>
        </authorList>
    </citation>
    <scope>NUCLEOTIDE SEQUENCE [LARGE SCALE GENOMIC DNA]</scope>
    <source>
        <strain evidence="2 3">DSM 605</strain>
    </source>
</reference>
<organism evidence="2 3">
    <name type="scientific">Clostridium cylindrosporum DSM 605</name>
    <dbReference type="NCBI Taxonomy" id="1121307"/>
    <lineage>
        <taxon>Bacteria</taxon>
        <taxon>Bacillati</taxon>
        <taxon>Bacillota</taxon>
        <taxon>Clostridia</taxon>
        <taxon>Eubacteriales</taxon>
        <taxon>Clostridiaceae</taxon>
        <taxon>Clostridium</taxon>
    </lineage>
</organism>
<keyword evidence="1" id="KW-0472">Membrane</keyword>
<name>A0A0J8D8E5_CLOCY</name>
<proteinExistence type="predicted"/>
<keyword evidence="3" id="KW-1185">Reference proteome</keyword>
<accession>A0A0J8D8E5</accession>
<dbReference type="AlphaFoldDB" id="A0A0J8D8E5"/>
<feature type="transmembrane region" description="Helical" evidence="1">
    <location>
        <begin position="143"/>
        <end position="160"/>
    </location>
</feature>
<evidence type="ECO:0000256" key="1">
    <source>
        <dbReference type="SAM" id="Phobius"/>
    </source>
</evidence>
<evidence type="ECO:0000313" key="3">
    <source>
        <dbReference type="Proteomes" id="UP000036756"/>
    </source>
</evidence>
<protein>
    <submittedName>
        <fullName evidence="2">Uncharacterized protein</fullName>
    </submittedName>
</protein>
<dbReference type="PATRIC" id="fig|1121307.3.peg.1769"/>
<keyword evidence="1" id="KW-1133">Transmembrane helix</keyword>
<dbReference type="RefSeq" id="WP_053083280.1">
    <property type="nucleotide sequence ID" value="NZ_LFVU01000024.1"/>
</dbReference>
<dbReference type="Proteomes" id="UP000036756">
    <property type="component" value="Unassembled WGS sequence"/>
</dbReference>
<feature type="transmembrane region" description="Helical" evidence="1">
    <location>
        <begin position="102"/>
        <end position="131"/>
    </location>
</feature>
<feature type="transmembrane region" description="Helical" evidence="1">
    <location>
        <begin position="70"/>
        <end position="90"/>
    </location>
</feature>
<evidence type="ECO:0000313" key="2">
    <source>
        <dbReference type="EMBL" id="KMT22142.1"/>
    </source>
</evidence>
<comment type="caution">
    <text evidence="2">The sequence shown here is derived from an EMBL/GenBank/DDBJ whole genome shotgun (WGS) entry which is preliminary data.</text>
</comment>
<keyword evidence="1" id="KW-0812">Transmembrane</keyword>
<gene>
    <name evidence="2" type="ORF">CLCY_4c01150</name>
</gene>
<dbReference type="STRING" id="1121307.CLCY_4c01150"/>
<sequence>MKKANLFLVILFIMGFLGFVAMDRITFKVPENPTVGAVCEFTSNDFNESGHLKYSVNEAWWTSFTRKQEYLSSFSFALAITFAGFALIKIRQIGAKAATGGVVGGGLLVGLTLSFSCLAPVLATVGIGFFANLGLAMGEIPKWVVTLSNFILIMYGFMYLSRKTKCCPVTICQSQAKSN</sequence>